<dbReference type="RefSeq" id="WP_044385796.1">
    <property type="nucleotide sequence ID" value="NZ_CP010849.1"/>
</dbReference>
<dbReference type="EMBL" id="CP010849">
    <property type="protein sequence ID" value="AJP04745.1"/>
    <property type="molecule type" value="Genomic_DNA"/>
</dbReference>
<dbReference type="PATRIC" id="fig|477245.3.peg.5974"/>
<dbReference type="KEGG" id="scw:TU94_28155"/>
<dbReference type="AlphaFoldDB" id="A0A0C5G7L6"/>
<keyword evidence="1" id="KW-0175">Coiled coil</keyword>
<gene>
    <name evidence="2" type="ORF">TU94_28155</name>
</gene>
<dbReference type="STRING" id="477245.TU94_28155"/>
<proteinExistence type="predicted"/>
<organism evidence="2 3">
    <name type="scientific">Streptomyces cyaneogriseus subsp. noncyanogenus</name>
    <dbReference type="NCBI Taxonomy" id="477245"/>
    <lineage>
        <taxon>Bacteria</taxon>
        <taxon>Bacillati</taxon>
        <taxon>Actinomycetota</taxon>
        <taxon>Actinomycetes</taxon>
        <taxon>Kitasatosporales</taxon>
        <taxon>Streptomycetaceae</taxon>
        <taxon>Streptomyces</taxon>
    </lineage>
</organism>
<evidence type="ECO:0000313" key="3">
    <source>
        <dbReference type="Proteomes" id="UP000032234"/>
    </source>
</evidence>
<keyword evidence="3" id="KW-1185">Reference proteome</keyword>
<dbReference type="Proteomes" id="UP000032234">
    <property type="component" value="Chromosome"/>
</dbReference>
<reference evidence="2 3" key="1">
    <citation type="submission" date="2015-02" db="EMBL/GenBank/DDBJ databases">
        <title>Genome sequence of thermotolerant Streptomyces cyaneogriseus subsp. Noncyanogenus NMWT1, the producer of nematocidal antibiotics nemadectin.</title>
        <authorList>
            <person name="Wang H."/>
            <person name="Li C."/>
            <person name="Xiang W."/>
            <person name="Wang X."/>
        </authorList>
    </citation>
    <scope>NUCLEOTIDE SEQUENCE [LARGE SCALE GENOMIC DNA]</scope>
    <source>
        <strain evidence="2 3">NMWT 1</strain>
    </source>
</reference>
<dbReference type="OrthoDB" id="7582652at2"/>
<dbReference type="HOGENOM" id="CLU_1244726_0_0_11"/>
<feature type="coiled-coil region" evidence="1">
    <location>
        <begin position="86"/>
        <end position="127"/>
    </location>
</feature>
<name>A0A0C5G7L6_9ACTN</name>
<evidence type="ECO:0000313" key="2">
    <source>
        <dbReference type="EMBL" id="AJP04745.1"/>
    </source>
</evidence>
<evidence type="ECO:0000256" key="1">
    <source>
        <dbReference type="SAM" id="Coils"/>
    </source>
</evidence>
<protein>
    <submittedName>
        <fullName evidence="2">Uncharacterized protein</fullName>
    </submittedName>
</protein>
<sequence>MTARKWISVLPLPGAGQPWLLSPSRLAEIEDRAQAAGPVPWKRRGRHVPADVVDEEGYYVGEIATGPAAEFIAHARQDVPDMAKEIRRLSAALRAATDQIAELEDDLGEATARIATLEKAAVEARAALGSLCYDHEDPGTAALGALYLLTQATLWTEDGADFGAEALAQHASEVLHRVANMADPEPPEASFFGDYGPQVAAWLRRRASQKASVLVPTAEEAS</sequence>
<accession>A0A0C5G7L6</accession>